<reference evidence="3 4" key="1">
    <citation type="submission" date="2020-04" db="EMBL/GenBank/DDBJ databases">
        <title>Massilia sp. RP-1-19 isolated from soil.</title>
        <authorList>
            <person name="Dahal R.H."/>
        </authorList>
    </citation>
    <scope>NUCLEOTIDE SEQUENCE [LARGE SCALE GENOMIC DNA]</scope>
    <source>
        <strain evidence="3 4">RP-1-19</strain>
    </source>
</reference>
<feature type="domain" description="Aerotolerance regulator N-terminal" evidence="2">
    <location>
        <begin position="5"/>
        <end position="73"/>
    </location>
</feature>
<accession>A0A848HVT8</accession>
<dbReference type="AlphaFoldDB" id="A0A848HVT8"/>
<dbReference type="NCBIfam" id="TIGR02226">
    <property type="entry name" value="two_anch"/>
    <property type="match status" value="1"/>
</dbReference>
<dbReference type="InterPro" id="IPR024163">
    <property type="entry name" value="Aerotolerance_reg_N"/>
</dbReference>
<dbReference type="Pfam" id="PF07584">
    <property type="entry name" value="BatA"/>
    <property type="match status" value="1"/>
</dbReference>
<proteinExistence type="predicted"/>
<comment type="caution">
    <text evidence="3">The sequence shown here is derived from an EMBL/GenBank/DDBJ whole genome shotgun (WGS) entry which is preliminary data.</text>
</comment>
<evidence type="ECO:0000259" key="2">
    <source>
        <dbReference type="Pfam" id="PF07584"/>
    </source>
</evidence>
<gene>
    <name evidence="3" type="ORF">HHL21_20435</name>
</gene>
<keyword evidence="4" id="KW-1185">Reference proteome</keyword>
<keyword evidence="1" id="KW-1133">Transmembrane helix</keyword>
<evidence type="ECO:0000256" key="1">
    <source>
        <dbReference type="SAM" id="Phobius"/>
    </source>
</evidence>
<dbReference type="EMBL" id="JABBGG010000017">
    <property type="protein sequence ID" value="NML63413.1"/>
    <property type="molecule type" value="Genomic_DNA"/>
</dbReference>
<name>A0A848HVT8_9BURK</name>
<feature type="transmembrane region" description="Helical" evidence="1">
    <location>
        <begin position="47"/>
        <end position="71"/>
    </location>
</feature>
<organism evidence="3 4">
    <name type="scientific">Massilia polaris</name>
    <dbReference type="NCBI Taxonomy" id="2728846"/>
    <lineage>
        <taxon>Bacteria</taxon>
        <taxon>Pseudomonadati</taxon>
        <taxon>Pseudomonadota</taxon>
        <taxon>Betaproteobacteria</taxon>
        <taxon>Burkholderiales</taxon>
        <taxon>Oxalobacteraceae</taxon>
        <taxon>Telluria group</taxon>
        <taxon>Massilia</taxon>
    </lineage>
</organism>
<evidence type="ECO:0000313" key="4">
    <source>
        <dbReference type="Proteomes" id="UP000583752"/>
    </source>
</evidence>
<evidence type="ECO:0000313" key="3">
    <source>
        <dbReference type="EMBL" id="NML63413.1"/>
    </source>
</evidence>
<dbReference type="RefSeq" id="WP_169469343.1">
    <property type="nucleotide sequence ID" value="NZ_JABBGG010000017.1"/>
</dbReference>
<keyword evidence="1" id="KW-0812">Transmembrane</keyword>
<sequence length="323" mass="36548">MTSLWWVALPVLLLPIWWHRQKRERVKALPLATARFLPRSDPQQQRVWQWVDRFLLLLRCLLLACLIAWLADPAIPWRGDSVLVRAGTDPAWAQQQVDASGFSRIDVAGDPLVWFGQHEREWLGDAKVIVLGAVPMPAEKPRFRHQVELRAKPVPLAKSEHRVAIVSKRAGEWRALFAAPAGPQRYLIVDATDVKPELVIWDVPEAPPASLRAPLWWVGDATAFPELKNAKLIEGLRYADSARGRLWTSAKWPPKDAAAARRLFEDWQRLHYPPVPYIAAPQVLAADPSAPLGSGTRALRDMLTMALIALFVLERIVTYARKR</sequence>
<dbReference type="Proteomes" id="UP000583752">
    <property type="component" value="Unassembled WGS sequence"/>
</dbReference>
<keyword evidence="1" id="KW-0472">Membrane</keyword>
<protein>
    <recommendedName>
        <fullName evidence="2">Aerotolerance regulator N-terminal domain-containing protein</fullName>
    </recommendedName>
</protein>
<dbReference type="InterPro" id="IPR011933">
    <property type="entry name" value="Double_TM_dom"/>
</dbReference>